<evidence type="ECO:0000313" key="1">
    <source>
        <dbReference type="EMBL" id="MQY24193.1"/>
    </source>
</evidence>
<evidence type="ECO:0000313" key="2">
    <source>
        <dbReference type="Proteomes" id="UP000438448"/>
    </source>
</evidence>
<dbReference type="EMBL" id="WEGK01000028">
    <property type="protein sequence ID" value="MQY24193.1"/>
    <property type="molecule type" value="Genomic_DNA"/>
</dbReference>
<reference evidence="1 2" key="1">
    <citation type="submission" date="2019-10" db="EMBL/GenBank/DDBJ databases">
        <title>Nocardia macrotermitis sp. nov. and Nocardia aurantia sp. nov., isolated from the gut of fungus growing-termite Macrotermes natalensis.</title>
        <authorList>
            <person name="Benndorf R."/>
            <person name="Schwitalla J."/>
            <person name="Martin K."/>
            <person name="De Beer W."/>
            <person name="Kaster A.-K."/>
            <person name="Vollmers J."/>
            <person name="Poulsen M."/>
            <person name="Beemelmanns C."/>
        </authorList>
    </citation>
    <scope>NUCLEOTIDE SEQUENCE [LARGE SCALE GENOMIC DNA]</scope>
    <source>
        <strain evidence="1 2">RB20</strain>
    </source>
</reference>
<sequence>MTTYPTITRIVNHCMGRGGFLGKRIRQPSFDSEAAVTESRHGRFAANYGTTTSIDAGTFG</sequence>
<protein>
    <submittedName>
        <fullName evidence="1">Uncharacterized protein</fullName>
    </submittedName>
</protein>
<dbReference type="Proteomes" id="UP000438448">
    <property type="component" value="Unassembled WGS sequence"/>
</dbReference>
<dbReference type="AlphaFoldDB" id="A0A7K0DEG3"/>
<gene>
    <name evidence="1" type="ORF">NRB20_73270</name>
</gene>
<organism evidence="1 2">
    <name type="scientific">Nocardia macrotermitis</name>
    <dbReference type="NCBI Taxonomy" id="2585198"/>
    <lineage>
        <taxon>Bacteria</taxon>
        <taxon>Bacillati</taxon>
        <taxon>Actinomycetota</taxon>
        <taxon>Actinomycetes</taxon>
        <taxon>Mycobacteriales</taxon>
        <taxon>Nocardiaceae</taxon>
        <taxon>Nocardia</taxon>
    </lineage>
</organism>
<name>A0A7K0DEG3_9NOCA</name>
<comment type="caution">
    <text evidence="1">The sequence shown here is derived from an EMBL/GenBank/DDBJ whole genome shotgun (WGS) entry which is preliminary data.</text>
</comment>
<proteinExistence type="predicted"/>
<keyword evidence="2" id="KW-1185">Reference proteome</keyword>
<accession>A0A7K0DEG3</accession>